<keyword evidence="2" id="KW-1185">Reference proteome</keyword>
<dbReference type="EMBL" id="JAINUL010000001">
    <property type="protein sequence ID" value="MCC0097588.1"/>
    <property type="molecule type" value="Genomic_DNA"/>
</dbReference>
<evidence type="ECO:0000313" key="1">
    <source>
        <dbReference type="EMBL" id="MCC0097588.1"/>
    </source>
</evidence>
<dbReference type="RefSeq" id="WP_229338709.1">
    <property type="nucleotide sequence ID" value="NZ_JAINUL010000001.1"/>
</dbReference>
<reference evidence="1 2" key="1">
    <citation type="submission" date="2021-08" db="EMBL/GenBank/DDBJ databases">
        <title>Genomic Architecture of Streptomyces flavotricini NGL1 and Streptomyces erythrochromogenes HMS4 With Differential Plant Beneficial attributes and laccase production capabilities.</title>
        <authorList>
            <person name="Salwan R."/>
            <person name="Kaur R."/>
            <person name="Sharma V."/>
        </authorList>
    </citation>
    <scope>NUCLEOTIDE SEQUENCE [LARGE SCALE GENOMIC DNA]</scope>
    <source>
        <strain evidence="1 2">NGL1</strain>
    </source>
</reference>
<comment type="caution">
    <text evidence="1">The sequence shown here is derived from an EMBL/GenBank/DDBJ whole genome shotgun (WGS) entry which is preliminary data.</text>
</comment>
<protein>
    <submittedName>
        <fullName evidence="1">Uncharacterized protein</fullName>
    </submittedName>
</protein>
<accession>A0ABS8E9J2</accession>
<proteinExistence type="predicted"/>
<sequence>MSFRRESVPWFVVLPAITDAPRGAHELATVHRVTAAAVATRSGTALAEHLGVPFHFASPDHPDDTAPRRRP</sequence>
<organism evidence="1 2">
    <name type="scientific">Streptomyces flavotricini</name>
    <dbReference type="NCBI Taxonomy" id="66888"/>
    <lineage>
        <taxon>Bacteria</taxon>
        <taxon>Bacillati</taxon>
        <taxon>Actinomycetota</taxon>
        <taxon>Actinomycetes</taxon>
        <taxon>Kitasatosporales</taxon>
        <taxon>Streptomycetaceae</taxon>
        <taxon>Streptomyces</taxon>
    </lineage>
</organism>
<evidence type="ECO:0000313" key="2">
    <source>
        <dbReference type="Proteomes" id="UP001520654"/>
    </source>
</evidence>
<gene>
    <name evidence="1" type="ORF">K7B10_22945</name>
</gene>
<name>A0ABS8E9J2_9ACTN</name>
<dbReference type="Proteomes" id="UP001520654">
    <property type="component" value="Unassembled WGS sequence"/>
</dbReference>